<organism evidence="1 2">
    <name type="scientific">Inconstantimicrobium mannanitabidum</name>
    <dbReference type="NCBI Taxonomy" id="1604901"/>
    <lineage>
        <taxon>Bacteria</taxon>
        <taxon>Bacillati</taxon>
        <taxon>Bacillota</taxon>
        <taxon>Clostridia</taxon>
        <taxon>Eubacteriales</taxon>
        <taxon>Clostridiaceae</taxon>
        <taxon>Inconstantimicrobium</taxon>
    </lineage>
</organism>
<dbReference type="Proteomes" id="UP001058074">
    <property type="component" value="Unassembled WGS sequence"/>
</dbReference>
<reference evidence="1" key="1">
    <citation type="journal article" date="2025" name="Int. J. Syst. Evol. Microbiol.">
        <title>Inconstantimicrobium mannanitabidum sp. nov., a novel member of the family Clostridiaceae isolated from anoxic soil under the treatment of reductive soil disinfestation.</title>
        <authorList>
            <person name="Ueki A."/>
            <person name="Tonouchi A."/>
            <person name="Honma S."/>
            <person name="Kaku N."/>
            <person name="Ueki K."/>
        </authorList>
    </citation>
    <scope>NUCLEOTIDE SEQUENCE</scope>
    <source>
        <strain evidence="1">TW13</strain>
    </source>
</reference>
<keyword evidence="2" id="KW-1185">Reference proteome</keyword>
<sequence length="84" mass="9783">MDEIKTLKKMQHFYAKNNCIPQELVIKDVRLAAAYVPYETLCLLFTPMEALMRGTAFPELYSPYEGEDKKAKPMEMSKRGDIYE</sequence>
<evidence type="ECO:0000313" key="1">
    <source>
        <dbReference type="EMBL" id="GKX68007.1"/>
    </source>
</evidence>
<evidence type="ECO:0000313" key="2">
    <source>
        <dbReference type="Proteomes" id="UP001058074"/>
    </source>
</evidence>
<proteinExistence type="predicted"/>
<protein>
    <submittedName>
        <fullName evidence="1">Uncharacterized protein</fullName>
    </submittedName>
</protein>
<dbReference type="EMBL" id="BROD01000001">
    <property type="protein sequence ID" value="GKX68007.1"/>
    <property type="molecule type" value="Genomic_DNA"/>
</dbReference>
<comment type="caution">
    <text evidence="1">The sequence shown here is derived from an EMBL/GenBank/DDBJ whole genome shotgun (WGS) entry which is preliminary data.</text>
</comment>
<name>A0ACB5RFZ6_9CLOT</name>
<accession>A0ACB5RFZ6</accession>
<gene>
    <name evidence="1" type="ORF">rsdtw13_32650</name>
</gene>